<dbReference type="Pfam" id="PF00498">
    <property type="entry name" value="FHA"/>
    <property type="match status" value="1"/>
</dbReference>
<keyword evidence="5" id="KW-1185">Reference proteome</keyword>
<dbReference type="PROSITE" id="PS50006">
    <property type="entry name" value="FHA_DOMAIN"/>
    <property type="match status" value="1"/>
</dbReference>
<evidence type="ECO:0000256" key="1">
    <source>
        <dbReference type="ARBA" id="ARBA00022553"/>
    </source>
</evidence>
<dbReference type="InterPro" id="IPR000253">
    <property type="entry name" value="FHA_dom"/>
</dbReference>
<evidence type="ECO:0000313" key="4">
    <source>
        <dbReference type="EMBL" id="ACU94061.1"/>
    </source>
</evidence>
<dbReference type="InterPro" id="IPR042287">
    <property type="entry name" value="FhaA_N_sf"/>
</dbReference>
<dbReference type="SUPFAM" id="SSF49879">
    <property type="entry name" value="SMAD/FHA domain"/>
    <property type="match status" value="1"/>
</dbReference>
<organism evidence="4 5">
    <name type="scientific">Cryptobacterium curtum (strain ATCC 700683 / DSM 15641 / CCUG 43107 / 12-3)</name>
    <dbReference type="NCBI Taxonomy" id="469378"/>
    <lineage>
        <taxon>Bacteria</taxon>
        <taxon>Bacillati</taxon>
        <taxon>Actinomycetota</taxon>
        <taxon>Coriobacteriia</taxon>
        <taxon>Eggerthellales</taxon>
        <taxon>Eggerthellaceae</taxon>
        <taxon>Cryptobacterium</taxon>
    </lineage>
</organism>
<feature type="region of interest" description="Disordered" evidence="2">
    <location>
        <begin position="220"/>
        <end position="252"/>
    </location>
</feature>
<dbReference type="InterPro" id="IPR008984">
    <property type="entry name" value="SMAD_FHA_dom_sf"/>
</dbReference>
<protein>
    <submittedName>
        <fullName evidence="4">FHA domain-containing protein</fullName>
    </submittedName>
</protein>
<feature type="compositionally biased region" description="Polar residues" evidence="2">
    <location>
        <begin position="227"/>
        <end position="244"/>
    </location>
</feature>
<name>C7MMC1_CRYCD</name>
<accession>C7MMC1</accession>
<dbReference type="AlphaFoldDB" id="C7MMC1"/>
<feature type="compositionally biased region" description="Polar residues" evidence="2">
    <location>
        <begin position="177"/>
        <end position="188"/>
    </location>
</feature>
<reference evidence="4 5" key="1">
    <citation type="journal article" date="2009" name="Stand. Genomic Sci.">
        <title>Complete genome sequence of Cryptobacterium curtum type strain (12-3).</title>
        <authorList>
            <person name="Mavrommatis K."/>
            <person name="Pukall R."/>
            <person name="Rohde C."/>
            <person name="Chen F."/>
            <person name="Sims D."/>
            <person name="Brettin T."/>
            <person name="Kuske C."/>
            <person name="Detter J.C."/>
            <person name="Han C."/>
            <person name="Lapidus A."/>
            <person name="Copeland A."/>
            <person name="Glavina Del Rio T."/>
            <person name="Nolan M."/>
            <person name="Lucas S."/>
            <person name="Tice H."/>
            <person name="Cheng J.F."/>
            <person name="Bruce D."/>
            <person name="Goodwin L."/>
            <person name="Pitluck S."/>
            <person name="Ovchinnikova G."/>
            <person name="Pati A."/>
            <person name="Ivanova N."/>
            <person name="Chen A."/>
            <person name="Palaniappan K."/>
            <person name="Chain P."/>
            <person name="D'haeseleer P."/>
            <person name="Goker M."/>
            <person name="Bristow J."/>
            <person name="Eisen J.A."/>
            <person name="Markowitz V."/>
            <person name="Hugenholtz P."/>
            <person name="Rohde M."/>
            <person name="Klenk H.P."/>
            <person name="Kyrpides N.C."/>
        </authorList>
    </citation>
    <scope>NUCLEOTIDE SEQUENCE [LARGE SCALE GENOMIC DNA]</scope>
    <source>
        <strain evidence="5">ATCC 700683 / DSM 15641 / 12-3</strain>
    </source>
</reference>
<dbReference type="Pfam" id="PF12401">
    <property type="entry name" value="FhaA_N"/>
    <property type="match status" value="1"/>
</dbReference>
<dbReference type="Proteomes" id="UP000000954">
    <property type="component" value="Chromosome"/>
</dbReference>
<dbReference type="STRING" id="469378.Ccur_03340"/>
<dbReference type="CDD" id="cd00060">
    <property type="entry name" value="FHA"/>
    <property type="match status" value="1"/>
</dbReference>
<gene>
    <name evidence="4" type="ordered locus">Ccur_03340</name>
</gene>
<feature type="region of interest" description="Disordered" evidence="2">
    <location>
        <begin position="171"/>
        <end position="207"/>
    </location>
</feature>
<dbReference type="InterPro" id="IPR022128">
    <property type="entry name" value="FhaA_N"/>
</dbReference>
<evidence type="ECO:0000313" key="5">
    <source>
        <dbReference type="Proteomes" id="UP000000954"/>
    </source>
</evidence>
<sequence>MGIFSRLERGMENGLEGAADRMFDAPISPVQISKKAERAMKREKMVGAGRQYAPTLYTILVNPDDDQRLFGYYPTLAGETETYLAAKAAESGLSMDGTPLVRFIVDEELKHGKFDVIAEMVSAPIVAQLRQEEMARYGLAPQPVPQQRAQNNRGSVASAYAPAAAYPSTAGAVRPQSYPQTYPQTHAQNAHAMASNSTAAPATPAASATPVTIPNAAGMASAGMAEQNATPEATPVSTQASQAPQAKPPLPYVPEEEIDRSIDYGEYTFNSQDFESYEQSAQAIPPVEQPTAQPSTPPAGGSFAAGVSAPAAAITVARLIDNATLRAWTLHSSRMIVGRSSASDIVIDDINASRSHAELRCDTQGQWLITDLGSTNGTFVNGQRITTRPLMEGDRIAIGTTDLMFSLH</sequence>
<dbReference type="eggNOG" id="COG1716">
    <property type="taxonomic scope" value="Bacteria"/>
</dbReference>
<feature type="compositionally biased region" description="Low complexity" evidence="2">
    <location>
        <begin position="190"/>
        <end position="207"/>
    </location>
</feature>
<dbReference type="Gene3D" id="2.60.200.20">
    <property type="match status" value="1"/>
</dbReference>
<proteinExistence type="predicted"/>
<dbReference type="InterPro" id="IPR050923">
    <property type="entry name" value="Cell_Proc_Reg/RNA_Proc"/>
</dbReference>
<dbReference type="KEGG" id="ccu:Ccur_03340"/>
<feature type="region of interest" description="Disordered" evidence="2">
    <location>
        <begin position="276"/>
        <end position="303"/>
    </location>
</feature>
<evidence type="ECO:0000259" key="3">
    <source>
        <dbReference type="PROSITE" id="PS50006"/>
    </source>
</evidence>
<dbReference type="OrthoDB" id="151099at2"/>
<feature type="domain" description="FHA" evidence="3">
    <location>
        <begin position="335"/>
        <end position="385"/>
    </location>
</feature>
<dbReference type="PANTHER" id="PTHR23308">
    <property type="entry name" value="NUCLEAR INHIBITOR OF PROTEIN PHOSPHATASE-1"/>
    <property type="match status" value="1"/>
</dbReference>
<dbReference type="HOGENOM" id="CLU_047963_3_0_11"/>
<dbReference type="EMBL" id="CP001682">
    <property type="protein sequence ID" value="ACU94061.1"/>
    <property type="molecule type" value="Genomic_DNA"/>
</dbReference>
<dbReference type="SMART" id="SM00240">
    <property type="entry name" value="FHA"/>
    <property type="match status" value="1"/>
</dbReference>
<keyword evidence="1" id="KW-0597">Phosphoprotein</keyword>
<dbReference type="RefSeq" id="WP_012802749.1">
    <property type="nucleotide sequence ID" value="NC_013170.1"/>
</dbReference>
<evidence type="ECO:0000256" key="2">
    <source>
        <dbReference type="SAM" id="MobiDB-lite"/>
    </source>
</evidence>
<dbReference type="Gene3D" id="3.30.2320.60">
    <property type="entry name" value="FhaA, phosphopeptide-binding domain (DUF3662)"/>
    <property type="match status" value="1"/>
</dbReference>